<evidence type="ECO:0000313" key="1">
    <source>
        <dbReference type="EMBL" id="KAF8465452.1"/>
    </source>
</evidence>
<reference evidence="1" key="2">
    <citation type="journal article" date="2020" name="Nat. Commun.">
        <title>Large-scale genome sequencing of mycorrhizal fungi provides insights into the early evolution of symbiotic traits.</title>
        <authorList>
            <person name="Miyauchi S."/>
            <person name="Kiss E."/>
            <person name="Kuo A."/>
            <person name="Drula E."/>
            <person name="Kohler A."/>
            <person name="Sanchez-Garcia M."/>
            <person name="Morin E."/>
            <person name="Andreopoulos B."/>
            <person name="Barry K.W."/>
            <person name="Bonito G."/>
            <person name="Buee M."/>
            <person name="Carver A."/>
            <person name="Chen C."/>
            <person name="Cichocki N."/>
            <person name="Clum A."/>
            <person name="Culley D."/>
            <person name="Crous P.W."/>
            <person name="Fauchery L."/>
            <person name="Girlanda M."/>
            <person name="Hayes R.D."/>
            <person name="Keri Z."/>
            <person name="LaButti K."/>
            <person name="Lipzen A."/>
            <person name="Lombard V."/>
            <person name="Magnuson J."/>
            <person name="Maillard F."/>
            <person name="Murat C."/>
            <person name="Nolan M."/>
            <person name="Ohm R.A."/>
            <person name="Pangilinan J."/>
            <person name="Pereira M.F."/>
            <person name="Perotto S."/>
            <person name="Peter M."/>
            <person name="Pfister S."/>
            <person name="Riley R."/>
            <person name="Sitrit Y."/>
            <person name="Stielow J.B."/>
            <person name="Szollosi G."/>
            <person name="Zifcakova L."/>
            <person name="Stursova M."/>
            <person name="Spatafora J.W."/>
            <person name="Tedersoo L."/>
            <person name="Vaario L.M."/>
            <person name="Yamada A."/>
            <person name="Yan M."/>
            <person name="Wang P."/>
            <person name="Xu J."/>
            <person name="Bruns T."/>
            <person name="Baldrian P."/>
            <person name="Vilgalys R."/>
            <person name="Dunand C."/>
            <person name="Henrissat B."/>
            <person name="Grigoriev I.V."/>
            <person name="Hibbett D."/>
            <person name="Nagy L.G."/>
            <person name="Martin F.M."/>
        </authorList>
    </citation>
    <scope>NUCLEOTIDE SEQUENCE</scope>
    <source>
        <strain evidence="1">Prilba</strain>
    </source>
</reference>
<gene>
    <name evidence="1" type="ORF">DFH94DRAFT_796206</name>
</gene>
<dbReference type="SUPFAM" id="SSF53098">
    <property type="entry name" value="Ribonuclease H-like"/>
    <property type="match status" value="1"/>
</dbReference>
<name>A0A9P5JUU9_9AGAM</name>
<comment type="caution">
    <text evidence="1">The sequence shown here is derived from an EMBL/GenBank/DDBJ whole genome shotgun (WGS) entry which is preliminary data.</text>
</comment>
<dbReference type="InterPro" id="IPR012337">
    <property type="entry name" value="RNaseH-like_sf"/>
</dbReference>
<protein>
    <submittedName>
        <fullName evidence="1">Uncharacterized protein</fullName>
    </submittedName>
</protein>
<sequence>MEWLEFYLREEGIPFDRVGNRIRCFPHIVNIAVQTLLKEMKENPYYPIVECSTDIPADELNSYTHALSLDPVGQTRRIVGVCRASGSRRKDLKSAIEEGNKLKTWGEIIRVVQLLRDCETRWSSTYNMIDRMMELYPPVQNFLQWPSMADHTHHLFTSKQYEVLGHIHQILEIPHRCQELLAAEKTPTLFMALPTYEKLVELWKSLALAIPEMSHYIGLAVAKIMEYVSKGCRSKIYALAMIADTLFM</sequence>
<dbReference type="EMBL" id="WHVB01000047">
    <property type="protein sequence ID" value="KAF8465452.1"/>
    <property type="molecule type" value="Genomic_DNA"/>
</dbReference>
<reference evidence="1" key="1">
    <citation type="submission" date="2019-10" db="EMBL/GenBank/DDBJ databases">
        <authorList>
            <consortium name="DOE Joint Genome Institute"/>
            <person name="Kuo A."/>
            <person name="Miyauchi S."/>
            <person name="Kiss E."/>
            <person name="Drula E."/>
            <person name="Kohler A."/>
            <person name="Sanchez-Garcia M."/>
            <person name="Andreopoulos B."/>
            <person name="Barry K.W."/>
            <person name="Bonito G."/>
            <person name="Buee M."/>
            <person name="Carver A."/>
            <person name="Chen C."/>
            <person name="Cichocki N."/>
            <person name="Clum A."/>
            <person name="Culley D."/>
            <person name="Crous P.W."/>
            <person name="Fauchery L."/>
            <person name="Girlanda M."/>
            <person name="Hayes R."/>
            <person name="Keri Z."/>
            <person name="LaButti K."/>
            <person name="Lipzen A."/>
            <person name="Lombard V."/>
            <person name="Magnuson J."/>
            <person name="Maillard F."/>
            <person name="Morin E."/>
            <person name="Murat C."/>
            <person name="Nolan M."/>
            <person name="Ohm R."/>
            <person name="Pangilinan J."/>
            <person name="Pereira M."/>
            <person name="Perotto S."/>
            <person name="Peter M."/>
            <person name="Riley R."/>
            <person name="Sitrit Y."/>
            <person name="Stielow B."/>
            <person name="Szollosi G."/>
            <person name="Zifcakova L."/>
            <person name="Stursova M."/>
            <person name="Spatafora J.W."/>
            <person name="Tedersoo L."/>
            <person name="Vaario L.-M."/>
            <person name="Yamada A."/>
            <person name="Yan M."/>
            <person name="Wang P."/>
            <person name="Xu J."/>
            <person name="Bruns T."/>
            <person name="Baldrian P."/>
            <person name="Vilgalys R."/>
            <person name="Henrissat B."/>
            <person name="Grigoriev I.V."/>
            <person name="Hibbett D."/>
            <person name="Nagy L.G."/>
            <person name="Martin F.M."/>
        </authorList>
    </citation>
    <scope>NUCLEOTIDE SEQUENCE</scope>
    <source>
        <strain evidence="1">Prilba</strain>
    </source>
</reference>
<dbReference type="Proteomes" id="UP000759537">
    <property type="component" value="Unassembled WGS sequence"/>
</dbReference>
<accession>A0A9P5JUU9</accession>
<organism evidence="1 2">
    <name type="scientific">Russula ochroleuca</name>
    <dbReference type="NCBI Taxonomy" id="152965"/>
    <lineage>
        <taxon>Eukaryota</taxon>
        <taxon>Fungi</taxon>
        <taxon>Dikarya</taxon>
        <taxon>Basidiomycota</taxon>
        <taxon>Agaricomycotina</taxon>
        <taxon>Agaricomycetes</taxon>
        <taxon>Russulales</taxon>
        <taxon>Russulaceae</taxon>
        <taxon>Russula</taxon>
    </lineage>
</organism>
<evidence type="ECO:0000313" key="2">
    <source>
        <dbReference type="Proteomes" id="UP000759537"/>
    </source>
</evidence>
<dbReference type="OrthoDB" id="2790258at2759"/>
<proteinExistence type="predicted"/>
<keyword evidence="2" id="KW-1185">Reference proteome</keyword>
<dbReference type="AlphaFoldDB" id="A0A9P5JUU9"/>